<dbReference type="InterPro" id="IPR013210">
    <property type="entry name" value="LRR_N_plant-typ"/>
</dbReference>
<comment type="caution">
    <text evidence="11">The sequence shown here is derived from an EMBL/GenBank/DDBJ whole genome shotgun (WGS) entry which is preliminary data.</text>
</comment>
<dbReference type="PROSITE" id="PS50011">
    <property type="entry name" value="PROTEIN_KINASE_DOM"/>
    <property type="match status" value="1"/>
</dbReference>
<dbReference type="Gene3D" id="1.10.510.10">
    <property type="entry name" value="Transferase(Phosphotransferase) domain 1"/>
    <property type="match status" value="1"/>
</dbReference>
<evidence type="ECO:0000256" key="5">
    <source>
        <dbReference type="ARBA" id="ARBA00022989"/>
    </source>
</evidence>
<dbReference type="InterPro" id="IPR001611">
    <property type="entry name" value="Leu-rich_rpt"/>
</dbReference>
<feature type="transmembrane region" description="Helical" evidence="8">
    <location>
        <begin position="314"/>
        <end position="335"/>
    </location>
</feature>
<dbReference type="Gene3D" id="3.30.200.20">
    <property type="entry name" value="Phosphorylase Kinase, domain 1"/>
    <property type="match status" value="1"/>
</dbReference>
<dbReference type="InterPro" id="IPR000719">
    <property type="entry name" value="Prot_kinase_dom"/>
</dbReference>
<dbReference type="SUPFAM" id="SSF56112">
    <property type="entry name" value="Protein kinase-like (PK-like)"/>
    <property type="match status" value="1"/>
</dbReference>
<keyword evidence="9" id="KW-0732">Signal</keyword>
<dbReference type="SMART" id="SM00369">
    <property type="entry name" value="LRR_TYP"/>
    <property type="match status" value="4"/>
</dbReference>
<dbReference type="GO" id="GO:0004672">
    <property type="term" value="F:protein kinase activity"/>
    <property type="evidence" value="ECO:0007669"/>
    <property type="project" value="InterPro"/>
</dbReference>
<dbReference type="AlphaFoldDB" id="A0A445M641"/>
<sequence>MKVHFSVQLLLSLFLLSAFHVPHMVVGTVELRALMELKSSLDPEGKILGSWISDGDPCSGFFEGVACNEHRKVANISLQGKGLSGWLSPALAELKCLSGLYLHYNNLSGEIPPRISNLTELVDLYLDVNSLSGAIPPEISNMASLQVLQLGDNQLVGNIPTQMGSLKHLSTLALQYNKLTGQIPLSLGNLEKLSRLNLSFNNFSGTVPATLAHIEHLEVLDIQNNYLSGIVPSALKRLGERFQGANNPGLCGVGFSTLRACNKDQDLNVNHIDTSDGDQPENSDSSKALPEPAYVQSHCGQTHCSKSRRFPHTVITAGVIIVALAFICAGFLTFFRYRRQKQRISNTSSSSSEGKVSPDQPKEFYTKSPSALVNIEYYSGWDPLSNGQNADVGGLCNEYLNQFRFNVDEVESATQYLSETNLLGKSKFSAVYKGVLRDGSLVAIRSISVTCCKTEEAEFVKGLNLLTSLTHENLVRLRGFCCSRSRGECFLIYDFATMGNLSQYLDIEDGSGHVLEWSKRVSIIKGIAKGIEYLHSKEESKPTIVHQNISVENVLLDHQFNPLIMDAGLPKLLADDVVFSALKVSAAMGYLAPEYITTGRFTEKSDIYAFGVIILQVLSGKTTIGSSIRTAVESFRFDESVDTNLKGRYSKSEAATLSKLAIQCTHELPDQRPTMVDVIQELSVSSAHI</sequence>
<feature type="region of interest" description="Disordered" evidence="7">
    <location>
        <begin position="269"/>
        <end position="292"/>
    </location>
</feature>
<dbReference type="FunFam" id="1.10.510.10:FF:000513">
    <property type="entry name" value="Protein NSP-INTERACTING KINASE 2"/>
    <property type="match status" value="1"/>
</dbReference>
<feature type="domain" description="Protein kinase" evidence="10">
    <location>
        <begin position="417"/>
        <end position="689"/>
    </location>
</feature>
<comment type="subcellular location">
    <subcellularLocation>
        <location evidence="1">Membrane</location>
    </subcellularLocation>
</comment>
<evidence type="ECO:0000256" key="6">
    <source>
        <dbReference type="ARBA" id="ARBA00023136"/>
    </source>
</evidence>
<dbReference type="Pfam" id="PF07714">
    <property type="entry name" value="PK_Tyr_Ser-Thr"/>
    <property type="match status" value="1"/>
</dbReference>
<accession>A0A445M641</accession>
<evidence type="ECO:0000313" key="11">
    <source>
        <dbReference type="EMBL" id="RZC31095.1"/>
    </source>
</evidence>
<evidence type="ECO:0000256" key="1">
    <source>
        <dbReference type="ARBA" id="ARBA00004370"/>
    </source>
</evidence>
<dbReference type="Pfam" id="PF08263">
    <property type="entry name" value="LRRNT_2"/>
    <property type="match status" value="1"/>
</dbReference>
<dbReference type="InterPro" id="IPR003591">
    <property type="entry name" value="Leu-rich_rpt_typical-subtyp"/>
</dbReference>
<dbReference type="SUPFAM" id="SSF52058">
    <property type="entry name" value="L domain-like"/>
    <property type="match status" value="1"/>
</dbReference>
<protein>
    <submittedName>
        <fullName evidence="11">Protein NSP-INTERACTING KINASE 2</fullName>
    </submittedName>
</protein>
<keyword evidence="11" id="KW-0418">Kinase</keyword>
<dbReference type="GO" id="GO:0016020">
    <property type="term" value="C:membrane"/>
    <property type="evidence" value="ECO:0007669"/>
    <property type="project" value="UniProtKB-SubCell"/>
</dbReference>
<evidence type="ECO:0000256" key="2">
    <source>
        <dbReference type="ARBA" id="ARBA00022614"/>
    </source>
</evidence>
<evidence type="ECO:0000256" key="7">
    <source>
        <dbReference type="SAM" id="MobiDB-lite"/>
    </source>
</evidence>
<dbReference type="Proteomes" id="UP000289340">
    <property type="component" value="Chromosome 1"/>
</dbReference>
<dbReference type="GO" id="GO:0005524">
    <property type="term" value="F:ATP binding"/>
    <property type="evidence" value="ECO:0007669"/>
    <property type="project" value="InterPro"/>
</dbReference>
<feature type="signal peptide" evidence="9">
    <location>
        <begin position="1"/>
        <end position="18"/>
    </location>
</feature>
<dbReference type="FunFam" id="3.30.200.20:FF:000371">
    <property type="entry name" value="Protein NSP-INTERACTING KINASE 2"/>
    <property type="match status" value="1"/>
</dbReference>
<keyword evidence="5 8" id="KW-1133">Transmembrane helix</keyword>
<name>A0A445M641_GLYSO</name>
<dbReference type="InterPro" id="IPR046959">
    <property type="entry name" value="PRK1-6/SRF4-like"/>
</dbReference>
<evidence type="ECO:0000256" key="3">
    <source>
        <dbReference type="ARBA" id="ARBA00022692"/>
    </source>
</evidence>
<dbReference type="InterPro" id="IPR011009">
    <property type="entry name" value="Kinase-like_dom_sf"/>
</dbReference>
<dbReference type="Gramene" id="XM_028390862.1">
    <property type="protein sequence ID" value="XP_028246663.1"/>
    <property type="gene ID" value="LOC114423965"/>
</dbReference>
<evidence type="ECO:0000256" key="9">
    <source>
        <dbReference type="SAM" id="SignalP"/>
    </source>
</evidence>
<dbReference type="PANTHER" id="PTHR48007:SF65">
    <property type="entry name" value="OS01G0577600 PROTEIN"/>
    <property type="match status" value="1"/>
</dbReference>
<dbReference type="InterPro" id="IPR032675">
    <property type="entry name" value="LRR_dom_sf"/>
</dbReference>
<dbReference type="EMBL" id="QZWG01000001">
    <property type="protein sequence ID" value="RZC31095.1"/>
    <property type="molecule type" value="Genomic_DNA"/>
</dbReference>
<keyword evidence="12" id="KW-1185">Reference proteome</keyword>
<dbReference type="PANTHER" id="PTHR48007">
    <property type="entry name" value="LEUCINE-RICH REPEAT RECEPTOR-LIKE PROTEIN KINASE PXC1"/>
    <property type="match status" value="1"/>
</dbReference>
<keyword evidence="4" id="KW-0677">Repeat</keyword>
<evidence type="ECO:0000256" key="8">
    <source>
        <dbReference type="SAM" id="Phobius"/>
    </source>
</evidence>
<dbReference type="SMR" id="A0A445M641"/>
<keyword evidence="11" id="KW-0808">Transferase</keyword>
<dbReference type="FunFam" id="3.80.10.10:FF:000379">
    <property type="entry name" value="Protein NSP-INTERACTING KINASE 2"/>
    <property type="match status" value="1"/>
</dbReference>
<proteinExistence type="predicted"/>
<keyword evidence="2" id="KW-0433">Leucine-rich repeat</keyword>
<dbReference type="Gene3D" id="3.80.10.10">
    <property type="entry name" value="Ribonuclease Inhibitor"/>
    <property type="match status" value="2"/>
</dbReference>
<organism evidence="11 12">
    <name type="scientific">Glycine soja</name>
    <name type="common">Wild soybean</name>
    <dbReference type="NCBI Taxonomy" id="3848"/>
    <lineage>
        <taxon>Eukaryota</taxon>
        <taxon>Viridiplantae</taxon>
        <taxon>Streptophyta</taxon>
        <taxon>Embryophyta</taxon>
        <taxon>Tracheophyta</taxon>
        <taxon>Spermatophyta</taxon>
        <taxon>Magnoliopsida</taxon>
        <taxon>eudicotyledons</taxon>
        <taxon>Gunneridae</taxon>
        <taxon>Pentapetalae</taxon>
        <taxon>rosids</taxon>
        <taxon>fabids</taxon>
        <taxon>Fabales</taxon>
        <taxon>Fabaceae</taxon>
        <taxon>Papilionoideae</taxon>
        <taxon>50 kb inversion clade</taxon>
        <taxon>NPAAA clade</taxon>
        <taxon>indigoferoid/millettioid clade</taxon>
        <taxon>Phaseoleae</taxon>
        <taxon>Glycine</taxon>
        <taxon>Glycine subgen. Soja</taxon>
    </lineage>
</organism>
<keyword evidence="6 8" id="KW-0472">Membrane</keyword>
<evidence type="ECO:0000256" key="4">
    <source>
        <dbReference type="ARBA" id="ARBA00022737"/>
    </source>
</evidence>
<evidence type="ECO:0000259" key="10">
    <source>
        <dbReference type="PROSITE" id="PS50011"/>
    </source>
</evidence>
<evidence type="ECO:0000313" key="12">
    <source>
        <dbReference type="Proteomes" id="UP000289340"/>
    </source>
</evidence>
<feature type="chain" id="PRO_5019223105" evidence="9">
    <location>
        <begin position="19"/>
        <end position="689"/>
    </location>
</feature>
<dbReference type="InterPro" id="IPR001245">
    <property type="entry name" value="Ser-Thr/Tyr_kinase_cat_dom"/>
</dbReference>
<keyword evidence="3 8" id="KW-0812">Transmembrane</keyword>
<dbReference type="Pfam" id="PF00560">
    <property type="entry name" value="LRR_1"/>
    <property type="match status" value="4"/>
</dbReference>
<reference evidence="11 12" key="1">
    <citation type="submission" date="2018-09" db="EMBL/GenBank/DDBJ databases">
        <title>A high-quality reference genome of wild soybean provides a powerful tool to mine soybean genomes.</title>
        <authorList>
            <person name="Xie M."/>
            <person name="Chung C.Y.L."/>
            <person name="Li M.-W."/>
            <person name="Wong F.-L."/>
            <person name="Chan T.-F."/>
            <person name="Lam H.-M."/>
        </authorList>
    </citation>
    <scope>NUCLEOTIDE SEQUENCE [LARGE SCALE GENOMIC DNA]</scope>
    <source>
        <strain evidence="12">cv. W05</strain>
        <tissue evidence="11">Hypocotyl of etiolated seedlings</tissue>
    </source>
</reference>
<gene>
    <name evidence="11" type="ORF">D0Y65_002203</name>
</gene>